<evidence type="ECO:0000313" key="1">
    <source>
        <dbReference type="EMBL" id="RKR86456.1"/>
    </source>
</evidence>
<name>A0A495JBT5_9ACTN</name>
<dbReference type="RefSeq" id="WP_121154479.1">
    <property type="nucleotide sequence ID" value="NZ_RBKT01000001.1"/>
</dbReference>
<comment type="caution">
    <text evidence="1">The sequence shown here is derived from an EMBL/GenBank/DDBJ whole genome shotgun (WGS) entry which is preliminary data.</text>
</comment>
<dbReference type="OrthoDB" id="157327at2"/>
<sequence length="444" mass="48272">MTRENDRYVIRPGRACDAVELARLHASVQLQTVTNGQPHPGIAAWVEDLLDGHPSVAPDDFLVAEDSATGRPVASLVGLRQDWCLAGVRLPVAQVELVGTASEHRGNRLTERLFAALHQRYAVDGVPVQIIEGIPYFYRRLGYDYALANDGAALVPVTALPAIGQDRSDGSSSGPMVRPATVADADALADIDQRLADVNALVCARDAEVWRYEIAGRRPADIARREVAVLVHGADVRGYLVHGARLSAAGELIVVAAACERPADWPQAAAAMHAHLNQVGRQYEASADRPFAAVRPILDPNHPLARLGPPGVVKRPRGWYVRTGNPVDLLARLQPLLRNRWHTAELRWPEPALTIDTYGHAARLEFTDGELTAVTAIPGAVSPSTDPRTHAAIPPGALLQLSIGHRTLPEVLGNWPDCLLRDRFTEHFLTAAFPHVPVRVWPRN</sequence>
<protein>
    <submittedName>
        <fullName evidence="1">Acetyltransferase (GNAT) family protein</fullName>
    </submittedName>
</protein>
<dbReference type="Pfam" id="PF13527">
    <property type="entry name" value="Acetyltransf_9"/>
    <property type="match status" value="1"/>
</dbReference>
<dbReference type="InterPro" id="IPR016181">
    <property type="entry name" value="Acyl_CoA_acyltransferase"/>
</dbReference>
<gene>
    <name evidence="1" type="ORF">BDK92_0686</name>
</gene>
<dbReference type="SUPFAM" id="SSF55729">
    <property type="entry name" value="Acyl-CoA N-acyltransferases (Nat)"/>
    <property type="match status" value="1"/>
</dbReference>
<keyword evidence="1" id="KW-0808">Transferase</keyword>
<reference evidence="1 2" key="1">
    <citation type="submission" date="2018-10" db="EMBL/GenBank/DDBJ databases">
        <title>Sequencing the genomes of 1000 actinobacteria strains.</title>
        <authorList>
            <person name="Klenk H.-P."/>
        </authorList>
    </citation>
    <scope>NUCLEOTIDE SEQUENCE [LARGE SCALE GENOMIC DNA]</scope>
    <source>
        <strain evidence="1 2">DSM 45175</strain>
    </source>
</reference>
<dbReference type="EMBL" id="RBKT01000001">
    <property type="protein sequence ID" value="RKR86456.1"/>
    <property type="molecule type" value="Genomic_DNA"/>
</dbReference>
<proteinExistence type="predicted"/>
<dbReference type="Proteomes" id="UP000277671">
    <property type="component" value="Unassembled WGS sequence"/>
</dbReference>
<organism evidence="1 2">
    <name type="scientific">Micromonospora pisi</name>
    <dbReference type="NCBI Taxonomy" id="589240"/>
    <lineage>
        <taxon>Bacteria</taxon>
        <taxon>Bacillati</taxon>
        <taxon>Actinomycetota</taxon>
        <taxon>Actinomycetes</taxon>
        <taxon>Micromonosporales</taxon>
        <taxon>Micromonosporaceae</taxon>
        <taxon>Micromonospora</taxon>
    </lineage>
</organism>
<accession>A0A495JBT5</accession>
<keyword evidence="2" id="KW-1185">Reference proteome</keyword>
<evidence type="ECO:0000313" key="2">
    <source>
        <dbReference type="Proteomes" id="UP000277671"/>
    </source>
</evidence>
<dbReference type="AlphaFoldDB" id="A0A495JBT5"/>
<dbReference type="GO" id="GO:0016740">
    <property type="term" value="F:transferase activity"/>
    <property type="evidence" value="ECO:0007669"/>
    <property type="project" value="UniProtKB-KW"/>
</dbReference>
<dbReference type="Gene3D" id="3.40.630.30">
    <property type="match status" value="1"/>
</dbReference>